<dbReference type="InterPro" id="IPR000719">
    <property type="entry name" value="Prot_kinase_dom"/>
</dbReference>
<dbReference type="Gene3D" id="1.10.510.10">
    <property type="entry name" value="Transferase(Phosphotransferase) domain 1"/>
    <property type="match status" value="1"/>
</dbReference>
<keyword evidence="6 8" id="KW-0067">ATP-binding</keyword>
<gene>
    <name evidence="10" type="ORF">FRD01_17185</name>
</gene>
<dbReference type="Pfam" id="PF00069">
    <property type="entry name" value="Pkinase"/>
    <property type="match status" value="1"/>
</dbReference>
<dbReference type="InterPro" id="IPR011009">
    <property type="entry name" value="Kinase-like_dom_sf"/>
</dbReference>
<dbReference type="AlphaFoldDB" id="A0A5B8XY28"/>
<keyword evidence="11" id="KW-1185">Reference proteome</keyword>
<evidence type="ECO:0000256" key="6">
    <source>
        <dbReference type="ARBA" id="ARBA00022840"/>
    </source>
</evidence>
<evidence type="ECO:0000256" key="4">
    <source>
        <dbReference type="ARBA" id="ARBA00022741"/>
    </source>
</evidence>
<dbReference type="PROSITE" id="PS50294">
    <property type="entry name" value="WD_REPEATS_REGION"/>
    <property type="match status" value="1"/>
</dbReference>
<protein>
    <submittedName>
        <fullName evidence="10">Protein kinase</fullName>
    </submittedName>
</protein>
<dbReference type="GO" id="GO:0016020">
    <property type="term" value="C:membrane"/>
    <property type="evidence" value="ECO:0007669"/>
    <property type="project" value="TreeGrafter"/>
</dbReference>
<dbReference type="PANTHER" id="PTHR24348">
    <property type="entry name" value="SERINE/THREONINE-PROTEIN KINASE UNC-51-RELATED"/>
    <property type="match status" value="1"/>
</dbReference>
<evidence type="ECO:0000256" key="3">
    <source>
        <dbReference type="ARBA" id="ARBA00022737"/>
    </source>
</evidence>
<dbReference type="SMART" id="SM00220">
    <property type="entry name" value="S_TKc"/>
    <property type="match status" value="1"/>
</dbReference>
<dbReference type="PROSITE" id="PS00107">
    <property type="entry name" value="PROTEIN_KINASE_ATP"/>
    <property type="match status" value="1"/>
</dbReference>
<dbReference type="InterPro" id="IPR019775">
    <property type="entry name" value="WD40_repeat_CS"/>
</dbReference>
<dbReference type="GO" id="GO:0004674">
    <property type="term" value="F:protein serine/threonine kinase activity"/>
    <property type="evidence" value="ECO:0007669"/>
    <property type="project" value="InterPro"/>
</dbReference>
<dbReference type="SUPFAM" id="SSF56112">
    <property type="entry name" value="Protein kinase-like (PK-like)"/>
    <property type="match status" value="1"/>
</dbReference>
<reference evidence="10 11" key="1">
    <citation type="submission" date="2019-08" db="EMBL/GenBank/DDBJ databases">
        <authorList>
            <person name="Liang Q."/>
        </authorList>
    </citation>
    <scope>NUCLEOTIDE SEQUENCE [LARGE SCALE GENOMIC DNA]</scope>
    <source>
        <strain evidence="10 11">V1718</strain>
    </source>
</reference>
<keyword evidence="4 8" id="KW-0547">Nucleotide-binding</keyword>
<dbReference type="Proteomes" id="UP000321595">
    <property type="component" value="Chromosome"/>
</dbReference>
<keyword evidence="5 10" id="KW-0418">Kinase</keyword>
<evidence type="ECO:0000313" key="10">
    <source>
        <dbReference type="EMBL" id="QED28943.1"/>
    </source>
</evidence>
<dbReference type="KEGG" id="bbae:FRD01_17185"/>
<dbReference type="PROSITE" id="PS50011">
    <property type="entry name" value="PROTEIN_KINASE_DOM"/>
    <property type="match status" value="1"/>
</dbReference>
<feature type="domain" description="Protein kinase" evidence="9">
    <location>
        <begin position="62"/>
        <end position="332"/>
    </location>
</feature>
<feature type="repeat" description="WD" evidence="7">
    <location>
        <begin position="604"/>
        <end position="644"/>
    </location>
</feature>
<dbReference type="GO" id="GO:0005524">
    <property type="term" value="F:ATP binding"/>
    <property type="evidence" value="ECO:0007669"/>
    <property type="project" value="UniProtKB-UniRule"/>
</dbReference>
<sequence>MKPSPTITASTDIKIYCPVCTLGLKEDHEDCPECHNTKPDAGWPLLENSPYPWLGKILDGRYVLDQFLGDGATGYVYRAKALQIQRLFAAKIVDTRRYGKPEFEAELVRRFRMEVEAMSRLRNPHVVNIYEAMQLQDSIFVVVMDFVDGRTLQDLLDRVGRIKLQRALDIIRQVANGLYEAHALGFIHRDLKPDNIMIERLPASGFFAKILDFGIVHVTGGVADTQGFRGTPLYASPEQCVGDPKIDHRSDIYSLGCVFFHLITGQPPFPGTESLQVMESHVNKQAPKVNDVLTRTKVSPSVETLIGRMLSKDPNDRPANMSEVIKTIDRLLYESQLEEHTNPAAPMDVFSQDASRRLETADFPSIASLSESSVSKVVRPMVEFQLPEPLNTEIKALTASTLHRQGEYAAIADQKRRVHLMSLQNEGFLVTLEGAQNVVTALHIDLRSKRVFAADLDGRVIAWSMEKAETEGDQSSGETFCNLSDRIFALSFDHRLQRVVVGTERGRVAAFDPKKNAFVDLVVNGPSVSALAVSPTENKAFVGYWGGGLEIVELHNKKVTKLTPMPSNPKSLVISDDGYIAAVMDEKGTVRILSLVNGTTYFEVPAEVGHLKSLAFDQNSQLLGMGVVDGAVQLWEIKNQQDIS</sequence>
<evidence type="ECO:0000256" key="1">
    <source>
        <dbReference type="ARBA" id="ARBA00022574"/>
    </source>
</evidence>
<feature type="binding site" evidence="8">
    <location>
        <position position="91"/>
    </location>
    <ligand>
        <name>ATP</name>
        <dbReference type="ChEBI" id="CHEBI:30616"/>
    </ligand>
</feature>
<dbReference type="PROSITE" id="PS00108">
    <property type="entry name" value="PROTEIN_KINASE_ST"/>
    <property type="match status" value="1"/>
</dbReference>
<dbReference type="SUPFAM" id="SSF50978">
    <property type="entry name" value="WD40 repeat-like"/>
    <property type="match status" value="1"/>
</dbReference>
<name>A0A5B8XY28_9DELT</name>
<dbReference type="GO" id="GO:0000407">
    <property type="term" value="C:phagophore assembly site"/>
    <property type="evidence" value="ECO:0007669"/>
    <property type="project" value="TreeGrafter"/>
</dbReference>
<dbReference type="InterPro" id="IPR001680">
    <property type="entry name" value="WD40_rpt"/>
</dbReference>
<evidence type="ECO:0000259" key="9">
    <source>
        <dbReference type="PROSITE" id="PS50011"/>
    </source>
</evidence>
<accession>A0A5B8XY28</accession>
<dbReference type="EMBL" id="CP042467">
    <property type="protein sequence ID" value="QED28943.1"/>
    <property type="molecule type" value="Genomic_DNA"/>
</dbReference>
<dbReference type="OrthoDB" id="5478283at2"/>
<organism evidence="10 11">
    <name type="scientific">Microvenator marinus</name>
    <dbReference type="NCBI Taxonomy" id="2600177"/>
    <lineage>
        <taxon>Bacteria</taxon>
        <taxon>Deltaproteobacteria</taxon>
        <taxon>Bradymonadales</taxon>
        <taxon>Microvenatoraceae</taxon>
        <taxon>Microvenator</taxon>
    </lineage>
</organism>
<dbReference type="PROSITE" id="PS00678">
    <property type="entry name" value="WD_REPEATS_1"/>
    <property type="match status" value="1"/>
</dbReference>
<evidence type="ECO:0000313" key="11">
    <source>
        <dbReference type="Proteomes" id="UP000321595"/>
    </source>
</evidence>
<evidence type="ECO:0000256" key="7">
    <source>
        <dbReference type="PROSITE-ProRule" id="PRU00221"/>
    </source>
</evidence>
<dbReference type="PANTHER" id="PTHR24348:SF22">
    <property type="entry name" value="NON-SPECIFIC SERINE_THREONINE PROTEIN KINASE"/>
    <property type="match status" value="1"/>
</dbReference>
<dbReference type="InterPro" id="IPR017441">
    <property type="entry name" value="Protein_kinase_ATP_BS"/>
</dbReference>
<dbReference type="InterPro" id="IPR045269">
    <property type="entry name" value="Atg1-like"/>
</dbReference>
<dbReference type="GO" id="GO:0005829">
    <property type="term" value="C:cytosol"/>
    <property type="evidence" value="ECO:0007669"/>
    <property type="project" value="TreeGrafter"/>
</dbReference>
<dbReference type="CDD" id="cd14014">
    <property type="entry name" value="STKc_PknB_like"/>
    <property type="match status" value="1"/>
</dbReference>
<evidence type="ECO:0000256" key="5">
    <source>
        <dbReference type="ARBA" id="ARBA00022777"/>
    </source>
</evidence>
<proteinExistence type="predicted"/>
<dbReference type="InterPro" id="IPR008271">
    <property type="entry name" value="Ser/Thr_kinase_AS"/>
</dbReference>
<evidence type="ECO:0000256" key="2">
    <source>
        <dbReference type="ARBA" id="ARBA00022679"/>
    </source>
</evidence>
<dbReference type="PROSITE" id="PS50082">
    <property type="entry name" value="WD_REPEATS_2"/>
    <property type="match status" value="1"/>
</dbReference>
<evidence type="ECO:0000256" key="8">
    <source>
        <dbReference type="PROSITE-ProRule" id="PRU10141"/>
    </source>
</evidence>
<keyword evidence="1 7" id="KW-0853">WD repeat</keyword>
<dbReference type="SMART" id="SM00320">
    <property type="entry name" value="WD40"/>
    <property type="match status" value="4"/>
</dbReference>
<dbReference type="GO" id="GO:0005776">
    <property type="term" value="C:autophagosome"/>
    <property type="evidence" value="ECO:0007669"/>
    <property type="project" value="TreeGrafter"/>
</dbReference>
<keyword evidence="3" id="KW-0677">Repeat</keyword>
<dbReference type="Gene3D" id="2.130.10.10">
    <property type="entry name" value="YVTN repeat-like/Quinoprotein amine dehydrogenase"/>
    <property type="match status" value="2"/>
</dbReference>
<dbReference type="InterPro" id="IPR015943">
    <property type="entry name" value="WD40/YVTN_repeat-like_dom_sf"/>
</dbReference>
<dbReference type="RefSeq" id="WP_146961818.1">
    <property type="nucleotide sequence ID" value="NZ_CP042467.1"/>
</dbReference>
<keyword evidence="2" id="KW-0808">Transferase</keyword>
<dbReference type="InterPro" id="IPR036322">
    <property type="entry name" value="WD40_repeat_dom_sf"/>
</dbReference>